<feature type="region of interest" description="Disordered" evidence="1">
    <location>
        <begin position="1"/>
        <end position="96"/>
    </location>
</feature>
<evidence type="ECO:0000313" key="2">
    <source>
        <dbReference type="EMBL" id="CAK7274949.1"/>
    </source>
</evidence>
<feature type="region of interest" description="Disordered" evidence="1">
    <location>
        <begin position="124"/>
        <end position="161"/>
    </location>
</feature>
<feature type="compositionally biased region" description="Gly residues" evidence="1">
    <location>
        <begin position="219"/>
        <end position="229"/>
    </location>
</feature>
<accession>A0ABP0E4B0</accession>
<evidence type="ECO:0000256" key="1">
    <source>
        <dbReference type="SAM" id="MobiDB-lite"/>
    </source>
</evidence>
<protein>
    <submittedName>
        <fullName evidence="2">Uncharacterized protein</fullName>
    </submittedName>
</protein>
<dbReference type="Proteomes" id="UP001642501">
    <property type="component" value="Unassembled WGS sequence"/>
</dbReference>
<evidence type="ECO:0000313" key="3">
    <source>
        <dbReference type="Proteomes" id="UP001642501"/>
    </source>
</evidence>
<comment type="caution">
    <text evidence="2">The sequence shown here is derived from an EMBL/GenBank/DDBJ whole genome shotgun (WGS) entry which is preliminary data.</text>
</comment>
<dbReference type="EMBL" id="CAWUOM010000192">
    <property type="protein sequence ID" value="CAK7274949.1"/>
    <property type="molecule type" value="Genomic_DNA"/>
</dbReference>
<organism evidence="2 3">
    <name type="scientific">Sporothrix epigloea</name>
    <dbReference type="NCBI Taxonomy" id="1892477"/>
    <lineage>
        <taxon>Eukaryota</taxon>
        <taxon>Fungi</taxon>
        <taxon>Dikarya</taxon>
        <taxon>Ascomycota</taxon>
        <taxon>Pezizomycotina</taxon>
        <taxon>Sordariomycetes</taxon>
        <taxon>Sordariomycetidae</taxon>
        <taxon>Ophiostomatales</taxon>
        <taxon>Ophiostomataceae</taxon>
        <taxon>Sporothrix</taxon>
    </lineage>
</organism>
<feature type="compositionally biased region" description="Basic and acidic residues" evidence="1">
    <location>
        <begin position="124"/>
        <end position="135"/>
    </location>
</feature>
<feature type="compositionally biased region" description="Low complexity" evidence="1">
    <location>
        <begin position="188"/>
        <end position="210"/>
    </location>
</feature>
<reference evidence="2 3" key="1">
    <citation type="submission" date="2024-01" db="EMBL/GenBank/DDBJ databases">
        <authorList>
            <person name="Allen C."/>
            <person name="Tagirdzhanova G."/>
        </authorList>
    </citation>
    <scope>NUCLEOTIDE SEQUENCE [LARGE SCALE GENOMIC DNA]</scope>
    <source>
        <strain evidence="2 3">CBS 573.63</strain>
    </source>
</reference>
<feature type="compositionally biased region" description="Pro residues" evidence="1">
    <location>
        <begin position="139"/>
        <end position="155"/>
    </location>
</feature>
<feature type="region of interest" description="Disordered" evidence="1">
    <location>
        <begin position="187"/>
        <end position="230"/>
    </location>
</feature>
<proteinExistence type="predicted"/>
<sequence length="328" mass="35093">MASPSPPRESSQQGEDGDVQTAESYDKRETAAEDQLSPIAMSNGKRPASASRDEITEDGAIAANENTTLNGNGVTTDAVTESGASDPHDISTPPAKRRTLCGVCLTEPSKYNCSVACSHIHRDNHPPDASADKKKTLAPPLPSSLPPKPEPPPHPFHVLDDAPELRRLFTRYPTLAARLRSIYEATMPPKSASSGSSGPNNNGGPDSRSPWRLPQQNTRGGGVRGGWGGSSTMAPFNKPWTKEMGLKQGQKALRRARVDPGEDGDAVRAYCETVTYLLARGIEDSHVNPTMATTSGTSSNDLSSLVRKEMAVEANEVIKRLMDAEGRQ</sequence>
<gene>
    <name evidence="2" type="ORF">SEPCBS57363_006426</name>
</gene>
<name>A0ABP0E4B0_9PEZI</name>
<keyword evidence="3" id="KW-1185">Reference proteome</keyword>
<feature type="compositionally biased region" description="Polar residues" evidence="1">
    <location>
        <begin position="64"/>
        <end position="83"/>
    </location>
</feature>